<dbReference type="Gene3D" id="3.40.50.300">
    <property type="entry name" value="P-loop containing nucleotide triphosphate hydrolases"/>
    <property type="match status" value="1"/>
</dbReference>
<dbReference type="Proteomes" id="UP000557217">
    <property type="component" value="Unassembled WGS sequence"/>
</dbReference>
<evidence type="ECO:0000259" key="1">
    <source>
        <dbReference type="Pfam" id="PF13614"/>
    </source>
</evidence>
<dbReference type="PANTHER" id="PTHR13696:SF52">
    <property type="entry name" value="PARA FAMILY PROTEIN CT_582"/>
    <property type="match status" value="1"/>
</dbReference>
<dbReference type="AlphaFoldDB" id="A0A840PVL5"/>
<dbReference type="InterPro" id="IPR050678">
    <property type="entry name" value="DNA_Partitioning_ATPase"/>
</dbReference>
<dbReference type="InterPro" id="IPR027417">
    <property type="entry name" value="P-loop_NTPase"/>
</dbReference>
<feature type="domain" description="AAA" evidence="1">
    <location>
        <begin position="2"/>
        <end position="192"/>
    </location>
</feature>
<gene>
    <name evidence="2" type="ORF">HNR36_001694</name>
</gene>
<dbReference type="CDD" id="cd02042">
    <property type="entry name" value="ParAB_family"/>
    <property type="match status" value="1"/>
</dbReference>
<organism evidence="2 3">
    <name type="scientific">Ureibacillus thermosphaericus</name>
    <dbReference type="NCBI Taxonomy" id="51173"/>
    <lineage>
        <taxon>Bacteria</taxon>
        <taxon>Bacillati</taxon>
        <taxon>Bacillota</taxon>
        <taxon>Bacilli</taxon>
        <taxon>Bacillales</taxon>
        <taxon>Caryophanaceae</taxon>
        <taxon>Ureibacillus</taxon>
    </lineage>
</organism>
<reference evidence="2 3" key="1">
    <citation type="submission" date="2020-08" db="EMBL/GenBank/DDBJ databases">
        <title>Genomic Encyclopedia of Type Strains, Phase IV (KMG-IV): sequencing the most valuable type-strain genomes for metagenomic binning, comparative biology and taxonomic classification.</title>
        <authorList>
            <person name="Goeker M."/>
        </authorList>
    </citation>
    <scope>NUCLEOTIDE SEQUENCE [LARGE SCALE GENOMIC DNA]</scope>
    <source>
        <strain evidence="2 3">DSM 10633</strain>
    </source>
</reference>
<sequence length="277" mass="32068">MSKIITFINMKGGVGKTTLSVNICYTMAKLYDKKVLLIDMDPQMNATQYILNDEQVRTILNNSRNSICGILSSSELLPSVVQGSSENETYTYIYQVYNNFDIIPSHLHLMSLNLNERPLRLKQFIKDTKLNEKYDVIILDCPPTISGYTRLSLLSSDGYVVPMKTDYLSFFGLPLLENYISSLKKDFEKELEFIGIILTMVRENWNIYGDVKSLIKHNMEWNRKLFNSELKAKTVIEKALSPENKKKNKSYIIELGDNEIEQQMINITQEFMRKARI</sequence>
<dbReference type="InterPro" id="IPR025669">
    <property type="entry name" value="AAA_dom"/>
</dbReference>
<name>A0A840PVL5_URETH</name>
<dbReference type="RefSeq" id="WP_168412456.1">
    <property type="nucleotide sequence ID" value="NZ_JAAXPW010000020.1"/>
</dbReference>
<dbReference type="PANTHER" id="PTHR13696">
    <property type="entry name" value="P-LOOP CONTAINING NUCLEOSIDE TRIPHOSPHATE HYDROLASE"/>
    <property type="match status" value="1"/>
</dbReference>
<proteinExistence type="predicted"/>
<keyword evidence="3" id="KW-1185">Reference proteome</keyword>
<dbReference type="SUPFAM" id="SSF52540">
    <property type="entry name" value="P-loop containing nucleoside triphosphate hydrolases"/>
    <property type="match status" value="1"/>
</dbReference>
<evidence type="ECO:0000313" key="3">
    <source>
        <dbReference type="Proteomes" id="UP000557217"/>
    </source>
</evidence>
<evidence type="ECO:0000313" key="2">
    <source>
        <dbReference type="EMBL" id="MBB5149304.1"/>
    </source>
</evidence>
<protein>
    <submittedName>
        <fullName evidence="2">Chromosome partitioning protein</fullName>
    </submittedName>
</protein>
<comment type="caution">
    <text evidence="2">The sequence shown here is derived from an EMBL/GenBank/DDBJ whole genome shotgun (WGS) entry which is preliminary data.</text>
</comment>
<accession>A0A840PVL5</accession>
<dbReference type="Pfam" id="PF13614">
    <property type="entry name" value="AAA_31"/>
    <property type="match status" value="1"/>
</dbReference>
<dbReference type="EMBL" id="JACHGZ010000018">
    <property type="protein sequence ID" value="MBB5149304.1"/>
    <property type="molecule type" value="Genomic_DNA"/>
</dbReference>